<keyword evidence="1" id="KW-0456">Lyase</keyword>
<dbReference type="SFLD" id="SFLDS00001">
    <property type="entry name" value="Enolase"/>
    <property type="match status" value="1"/>
</dbReference>
<organism evidence="3 4">
    <name type="scientific">Bosea lathyri</name>
    <dbReference type="NCBI Taxonomy" id="1036778"/>
    <lineage>
        <taxon>Bacteria</taxon>
        <taxon>Pseudomonadati</taxon>
        <taxon>Pseudomonadota</taxon>
        <taxon>Alphaproteobacteria</taxon>
        <taxon>Hyphomicrobiales</taxon>
        <taxon>Boseaceae</taxon>
        <taxon>Bosea</taxon>
    </lineage>
</organism>
<keyword evidence="3" id="KW-0413">Isomerase</keyword>
<evidence type="ECO:0000313" key="4">
    <source>
        <dbReference type="Proteomes" id="UP000236743"/>
    </source>
</evidence>
<dbReference type="PANTHER" id="PTHR48080:SF2">
    <property type="entry name" value="D-GALACTONATE DEHYDRATASE"/>
    <property type="match status" value="1"/>
</dbReference>
<dbReference type="SFLD" id="SFLDG00179">
    <property type="entry name" value="mandelate_racemase"/>
    <property type="match status" value="1"/>
</dbReference>
<dbReference type="InterPro" id="IPR013342">
    <property type="entry name" value="Mandelate_racemase_C"/>
</dbReference>
<evidence type="ECO:0000259" key="2">
    <source>
        <dbReference type="SMART" id="SM00922"/>
    </source>
</evidence>
<dbReference type="PROSITE" id="PS00909">
    <property type="entry name" value="MR_MLE_2"/>
    <property type="match status" value="1"/>
</dbReference>
<dbReference type="RefSeq" id="WP_103871342.1">
    <property type="nucleotide sequence ID" value="NZ_FNUY01000002.1"/>
</dbReference>
<dbReference type="Gene3D" id="3.30.390.10">
    <property type="entry name" value="Enolase-like, N-terminal domain"/>
    <property type="match status" value="1"/>
</dbReference>
<dbReference type="Pfam" id="PF13378">
    <property type="entry name" value="MR_MLE_C"/>
    <property type="match status" value="1"/>
</dbReference>
<dbReference type="AlphaFoldDB" id="A0A1H5UXX8"/>
<reference evidence="3 4" key="1">
    <citation type="submission" date="2016-10" db="EMBL/GenBank/DDBJ databases">
        <authorList>
            <person name="de Groot N.N."/>
        </authorList>
    </citation>
    <scope>NUCLEOTIDE SEQUENCE [LARGE SCALE GENOMIC DNA]</scope>
    <source>
        <strain evidence="3 4">DSM 26656</strain>
    </source>
</reference>
<dbReference type="InterPro" id="IPR018110">
    <property type="entry name" value="Mandel_Rmase/mucon_lact_enz_CS"/>
</dbReference>
<dbReference type="SUPFAM" id="SSF51604">
    <property type="entry name" value="Enolase C-terminal domain-like"/>
    <property type="match status" value="1"/>
</dbReference>
<dbReference type="OrthoDB" id="9802699at2"/>
<dbReference type="GO" id="GO:0016853">
    <property type="term" value="F:isomerase activity"/>
    <property type="evidence" value="ECO:0007669"/>
    <property type="project" value="UniProtKB-KW"/>
</dbReference>
<evidence type="ECO:0000313" key="3">
    <source>
        <dbReference type="EMBL" id="SEF79258.1"/>
    </source>
</evidence>
<dbReference type="EMBL" id="FNUY01000002">
    <property type="protein sequence ID" value="SEF79258.1"/>
    <property type="molecule type" value="Genomic_DNA"/>
</dbReference>
<dbReference type="InterPro" id="IPR036849">
    <property type="entry name" value="Enolase-like_C_sf"/>
</dbReference>
<dbReference type="InterPro" id="IPR029065">
    <property type="entry name" value="Enolase_C-like"/>
</dbReference>
<sequence>MVIDDISFIPLQAQLPAGSAYGMAKSLATARATTLVRLRLADGTEGIGECWGMPQVNLAMLPLVKSYLVGTNVHDVEHAYSLMLARHYHFGVQGPMTWCISGIDMAAKDAAGKVLGLPVNRLIGGKQANEVQIYASGCYLTENSARDFEPQIEAMAKAGHRSVKIKIGVSPANDEERVAAARRILGSDVEILVDINSNYTLDVARESITRMAPYNIGWVEEPLAPQDFSGYELLQRWSPVPIATGEALYTAFDFKRLIDRRAVDVVQPDLSLCGGFWQGRQIAQLAMMEHLRLSPHVWGTGVGLAAAVHFVASLPVYPHSSNIPRPNLVEYDLGSNPLRDSILRNPLAQAGGVIVVPDAPGLGIEIDWNEVERHVLR</sequence>
<proteinExistence type="predicted"/>
<dbReference type="InterPro" id="IPR029017">
    <property type="entry name" value="Enolase-like_N"/>
</dbReference>
<dbReference type="GO" id="GO:0016829">
    <property type="term" value="F:lyase activity"/>
    <property type="evidence" value="ECO:0007669"/>
    <property type="project" value="UniProtKB-KW"/>
</dbReference>
<dbReference type="Pfam" id="PF02746">
    <property type="entry name" value="MR_MLE_N"/>
    <property type="match status" value="1"/>
</dbReference>
<dbReference type="GO" id="GO:0000287">
    <property type="term" value="F:magnesium ion binding"/>
    <property type="evidence" value="ECO:0007669"/>
    <property type="project" value="UniProtKB-ARBA"/>
</dbReference>
<protein>
    <submittedName>
        <fullName evidence="3">D-galactarolactone cycloisomerase</fullName>
    </submittedName>
</protein>
<dbReference type="Gene3D" id="3.20.20.120">
    <property type="entry name" value="Enolase-like C-terminal domain"/>
    <property type="match status" value="1"/>
</dbReference>
<feature type="domain" description="Mandelate racemase/muconate lactonizing enzyme C-terminal" evidence="2">
    <location>
        <begin position="145"/>
        <end position="241"/>
    </location>
</feature>
<evidence type="ECO:0000256" key="1">
    <source>
        <dbReference type="ARBA" id="ARBA00023239"/>
    </source>
</evidence>
<dbReference type="CDD" id="cd03316">
    <property type="entry name" value="MR_like"/>
    <property type="match status" value="1"/>
</dbReference>
<dbReference type="SMART" id="SM00922">
    <property type="entry name" value="MR_MLE"/>
    <property type="match status" value="1"/>
</dbReference>
<name>A0A1H5UXX8_9HYPH</name>
<dbReference type="SUPFAM" id="SSF54826">
    <property type="entry name" value="Enolase N-terminal domain-like"/>
    <property type="match status" value="1"/>
</dbReference>
<dbReference type="PANTHER" id="PTHR48080">
    <property type="entry name" value="D-GALACTONATE DEHYDRATASE-RELATED"/>
    <property type="match status" value="1"/>
</dbReference>
<accession>A0A1H5UXX8</accession>
<dbReference type="InterPro" id="IPR034593">
    <property type="entry name" value="DgoD-like"/>
</dbReference>
<dbReference type="GO" id="GO:0009063">
    <property type="term" value="P:amino acid catabolic process"/>
    <property type="evidence" value="ECO:0007669"/>
    <property type="project" value="InterPro"/>
</dbReference>
<keyword evidence="4" id="KW-1185">Reference proteome</keyword>
<dbReference type="Proteomes" id="UP000236743">
    <property type="component" value="Unassembled WGS sequence"/>
</dbReference>
<dbReference type="InterPro" id="IPR013341">
    <property type="entry name" value="Mandelate_racemase_N_dom"/>
</dbReference>
<gene>
    <name evidence="3" type="ORF">SAMN04488115_10248</name>
</gene>